<evidence type="ECO:0000313" key="1">
    <source>
        <dbReference type="EMBL" id="AFM25752.1"/>
    </source>
</evidence>
<dbReference type="Gene3D" id="2.130.10.10">
    <property type="entry name" value="YVTN repeat-like/Quinoprotein amine dehydrogenase"/>
    <property type="match status" value="1"/>
</dbReference>
<proteinExistence type="predicted"/>
<dbReference type="Proteomes" id="UP000006055">
    <property type="component" value="Chromosome"/>
</dbReference>
<dbReference type="eggNOG" id="COG1520">
    <property type="taxonomic scope" value="Bacteria"/>
</dbReference>
<name>I4C861_DESTA</name>
<dbReference type="OrthoDB" id="5242130at2"/>
<dbReference type="SUPFAM" id="SSF50998">
    <property type="entry name" value="Quinoprotein alcohol dehydrogenase-like"/>
    <property type="match status" value="1"/>
</dbReference>
<gene>
    <name evidence="1" type="ordered locus">Desti_3090</name>
</gene>
<sequence>MSYLDAMQDTLIEAHPFARSLVLEELERRIVLDGNVGEYQDTHTDTVVEEGAAAADSGDTVAPVLVDWFDGDWHQMENGWWFKRWDGFDYYYYDANRYFAFELSTSLWFWYDTLIDNTWEPAYTWYYATDSQNWVANDTFGSSYYSSDDSYFYHDHMTGDWWKWDPISATWGTYDPLVMVKDLTSGSGGSFEAWAPVGFDPDEYFIEFNEDLYFISKGILHQYDPETNIIKVADLSAVKANMYQNAHWLCECNDKIYFAATSTLYGEEIMRYDPATNKISYVMDLGDSDGSAPKWLLAVDNGVTEELYFSATHGCSGNQIWKYNELTNWVSILPSSGSCDTELDWLTLYNGDLYYVVYAEKANPIVWWVESIDLETMSVDIVSGLSETPIFQLYHLQTSDVDELAFLVSKDPEHPYRVIQLVTYDAYTDTITEVPTMMSYNDDIESPSHPAGASHLGSNPVLYNDQLYFGTPGFDIWRFDPVDGNLYLDMSTPPTNYTNFLTESLVVLNDMMYMPGWDATHGWELWSYNPNTHDVQRLSEINSGIDSSWIDDLFIFNNRVFFTASDKTHGQELWYYDPAVSL</sequence>
<dbReference type="KEGG" id="dti:Desti_3090"/>
<dbReference type="STRING" id="706587.Desti_3090"/>
<dbReference type="SUPFAM" id="SSF63825">
    <property type="entry name" value="YWTD domain"/>
    <property type="match status" value="1"/>
</dbReference>
<dbReference type="EMBL" id="CP003360">
    <property type="protein sequence ID" value="AFM25752.1"/>
    <property type="molecule type" value="Genomic_DNA"/>
</dbReference>
<dbReference type="RefSeq" id="WP_014810889.1">
    <property type="nucleotide sequence ID" value="NC_018025.1"/>
</dbReference>
<dbReference type="HOGENOM" id="CLU_497598_0_0_7"/>
<dbReference type="InterPro" id="IPR015943">
    <property type="entry name" value="WD40/YVTN_repeat-like_dom_sf"/>
</dbReference>
<accession>I4C861</accession>
<keyword evidence="2" id="KW-1185">Reference proteome</keyword>
<dbReference type="AlphaFoldDB" id="I4C861"/>
<organism evidence="1 2">
    <name type="scientific">Desulfomonile tiedjei (strain ATCC 49306 / DSM 6799 / DCB-1)</name>
    <dbReference type="NCBI Taxonomy" id="706587"/>
    <lineage>
        <taxon>Bacteria</taxon>
        <taxon>Pseudomonadati</taxon>
        <taxon>Thermodesulfobacteriota</taxon>
        <taxon>Desulfomonilia</taxon>
        <taxon>Desulfomonilales</taxon>
        <taxon>Desulfomonilaceae</taxon>
        <taxon>Desulfomonile</taxon>
    </lineage>
</organism>
<dbReference type="InterPro" id="IPR011047">
    <property type="entry name" value="Quinoprotein_ADH-like_sf"/>
</dbReference>
<evidence type="ECO:0000313" key="2">
    <source>
        <dbReference type="Proteomes" id="UP000006055"/>
    </source>
</evidence>
<protein>
    <submittedName>
        <fullName evidence="1">Uncharacterized protein</fullName>
    </submittedName>
</protein>
<reference evidence="2" key="1">
    <citation type="submission" date="2012-06" db="EMBL/GenBank/DDBJ databases">
        <title>Complete sequence of chromosome of Desulfomonile tiedjei DSM 6799.</title>
        <authorList>
            <person name="Lucas S."/>
            <person name="Copeland A."/>
            <person name="Lapidus A."/>
            <person name="Glavina del Rio T."/>
            <person name="Dalin E."/>
            <person name="Tice H."/>
            <person name="Bruce D."/>
            <person name="Goodwin L."/>
            <person name="Pitluck S."/>
            <person name="Peters L."/>
            <person name="Ovchinnikova G."/>
            <person name="Zeytun A."/>
            <person name="Lu M."/>
            <person name="Kyrpides N."/>
            <person name="Mavromatis K."/>
            <person name="Ivanova N."/>
            <person name="Brettin T."/>
            <person name="Detter J.C."/>
            <person name="Han C."/>
            <person name="Larimer F."/>
            <person name="Land M."/>
            <person name="Hauser L."/>
            <person name="Markowitz V."/>
            <person name="Cheng J.-F."/>
            <person name="Hugenholtz P."/>
            <person name="Woyke T."/>
            <person name="Wu D."/>
            <person name="Spring S."/>
            <person name="Schroeder M."/>
            <person name="Brambilla E."/>
            <person name="Klenk H.-P."/>
            <person name="Eisen J.A."/>
        </authorList>
    </citation>
    <scope>NUCLEOTIDE SEQUENCE [LARGE SCALE GENOMIC DNA]</scope>
    <source>
        <strain evidence="2">ATCC 49306 / DSM 6799 / DCB-1</strain>
    </source>
</reference>